<dbReference type="AlphaFoldDB" id="A0A3A9AR60"/>
<proteinExistence type="inferred from homology"/>
<evidence type="ECO:0000313" key="3">
    <source>
        <dbReference type="Proteomes" id="UP000280696"/>
    </source>
</evidence>
<comment type="similarity">
    <text evidence="1">Belongs to the protein-tyrosine phosphatase family.</text>
</comment>
<organism evidence="2 3">
    <name type="scientific">Parablautia intestinalis</name>
    <dbReference type="NCBI Taxonomy" id="2320100"/>
    <lineage>
        <taxon>Bacteria</taxon>
        <taxon>Bacillati</taxon>
        <taxon>Bacillota</taxon>
        <taxon>Clostridia</taxon>
        <taxon>Lachnospirales</taxon>
        <taxon>Lachnospiraceae</taxon>
        <taxon>Parablautia</taxon>
    </lineage>
</organism>
<sequence>MVNGEGKWYNQKNNICEGITYMSSLLRTTKNTRVLPTGTNQYFRSDFPESLTDEEIRWLLDNDIITIVDLRSDEEVAQKPCGLKDTEGFRYFHLPVTGGGDTPKSLEHLHIVYQQMIDDKMKNIIDTIMNAESKVLYFCTAGKDRTGVVSALILKRLEVSDEIIIDDYMKSKDNLMDMLTAYVNIHPEVDIDIIIPHRSNIERLLKHL</sequence>
<dbReference type="GO" id="GO:0004721">
    <property type="term" value="F:phosphoprotein phosphatase activity"/>
    <property type="evidence" value="ECO:0007669"/>
    <property type="project" value="InterPro"/>
</dbReference>
<reference evidence="2 3" key="1">
    <citation type="submission" date="2018-09" db="EMBL/GenBank/DDBJ databases">
        <title>Murine metabolic-syndrome-specific gut microbial biobank.</title>
        <authorList>
            <person name="Liu C."/>
        </authorList>
    </citation>
    <scope>NUCLEOTIDE SEQUENCE [LARGE SCALE GENOMIC DNA]</scope>
    <source>
        <strain evidence="2 3">0.1xD8-82</strain>
    </source>
</reference>
<comment type="caution">
    <text evidence="2">The sequence shown here is derived from an EMBL/GenBank/DDBJ whole genome shotgun (WGS) entry which is preliminary data.</text>
</comment>
<name>A0A3A9AR60_9FIRM</name>
<evidence type="ECO:0000313" key="2">
    <source>
        <dbReference type="EMBL" id="RKI93524.1"/>
    </source>
</evidence>
<dbReference type="PANTHER" id="PTHR31126">
    <property type="entry name" value="TYROSINE-PROTEIN PHOSPHATASE"/>
    <property type="match status" value="1"/>
</dbReference>
<keyword evidence="3" id="KW-1185">Reference proteome</keyword>
<dbReference type="SUPFAM" id="SSF52799">
    <property type="entry name" value="(Phosphotyrosine protein) phosphatases II"/>
    <property type="match status" value="1"/>
</dbReference>
<protein>
    <submittedName>
        <fullName evidence="2">Tyrosine-protein phosphatase</fullName>
    </submittedName>
</protein>
<gene>
    <name evidence="2" type="ORF">D7V94_02125</name>
</gene>
<evidence type="ECO:0000256" key="1">
    <source>
        <dbReference type="ARBA" id="ARBA00009580"/>
    </source>
</evidence>
<accession>A0A3A9AR60</accession>
<dbReference type="PANTHER" id="PTHR31126:SF1">
    <property type="entry name" value="TYROSINE SPECIFIC PROTEIN PHOSPHATASES DOMAIN-CONTAINING PROTEIN"/>
    <property type="match status" value="1"/>
</dbReference>
<dbReference type="InterPro" id="IPR026893">
    <property type="entry name" value="Tyr/Ser_Pase_IphP-type"/>
</dbReference>
<dbReference type="Proteomes" id="UP000280696">
    <property type="component" value="Unassembled WGS sequence"/>
</dbReference>
<dbReference type="EMBL" id="RAYQ01000002">
    <property type="protein sequence ID" value="RKI93524.1"/>
    <property type="molecule type" value="Genomic_DNA"/>
</dbReference>
<dbReference type="InterPro" id="IPR029021">
    <property type="entry name" value="Prot-tyrosine_phosphatase-like"/>
</dbReference>
<dbReference type="Pfam" id="PF13350">
    <property type="entry name" value="Y_phosphatase3"/>
    <property type="match status" value="1"/>
</dbReference>
<dbReference type="Gene3D" id="3.90.190.10">
    <property type="entry name" value="Protein tyrosine phosphatase superfamily"/>
    <property type="match status" value="1"/>
</dbReference>